<reference evidence="2" key="1">
    <citation type="journal article" date="2020" name="Nature">
        <title>Giant virus diversity and host interactions through global metagenomics.</title>
        <authorList>
            <person name="Schulz F."/>
            <person name="Roux S."/>
            <person name="Paez-Espino D."/>
            <person name="Jungbluth S."/>
            <person name="Walsh D.A."/>
            <person name="Denef V.J."/>
            <person name="McMahon K.D."/>
            <person name="Konstantinidis K.T."/>
            <person name="Eloe-Fadrosh E.A."/>
            <person name="Kyrpides N.C."/>
            <person name="Woyke T."/>
        </authorList>
    </citation>
    <scope>NUCLEOTIDE SEQUENCE</scope>
    <source>
        <strain evidence="2">GVMAG-M-3300023184-121</strain>
    </source>
</reference>
<dbReference type="SUPFAM" id="SSF54001">
    <property type="entry name" value="Cysteine proteinases"/>
    <property type="match status" value="1"/>
</dbReference>
<name>A0A6C0HK28_9ZZZZ</name>
<accession>A0A6C0HK28</accession>
<dbReference type="EMBL" id="MN739974">
    <property type="protein sequence ID" value="QHT80727.1"/>
    <property type="molecule type" value="Genomic_DNA"/>
</dbReference>
<dbReference type="GO" id="GO:0016874">
    <property type="term" value="F:ligase activity"/>
    <property type="evidence" value="ECO:0007669"/>
    <property type="project" value="TreeGrafter"/>
</dbReference>
<organism evidence="2">
    <name type="scientific">viral metagenome</name>
    <dbReference type="NCBI Taxonomy" id="1070528"/>
    <lineage>
        <taxon>unclassified sequences</taxon>
        <taxon>metagenomes</taxon>
        <taxon>organismal metagenomes</taxon>
    </lineage>
</organism>
<dbReference type="PROSITE" id="PS50911">
    <property type="entry name" value="CHAP"/>
    <property type="match status" value="1"/>
</dbReference>
<dbReference type="InterPro" id="IPR051705">
    <property type="entry name" value="Gsp_Synthetase/Amidase"/>
</dbReference>
<dbReference type="AlphaFoldDB" id="A0A6C0HK28"/>
<proteinExistence type="predicted"/>
<sequence length="166" mass="19299">MHRNKPIKGYAPHRIPIYENPAIDYDVPHHMGRKGTQYEGVFYGVKYECVEFIRRYYIHVYGITFKEIDNAIDLFRVPHGTDIHTKHRVPFQAICNAPNLVPNKDDVIIWKQEGPYQKTGHVAIVVEVLSPHLVLIVEQNGTTKDGWRTIRIHHPSIIGWIRPIMS</sequence>
<evidence type="ECO:0000259" key="1">
    <source>
        <dbReference type="PROSITE" id="PS50911"/>
    </source>
</evidence>
<dbReference type="PANTHER" id="PTHR30094:SF0">
    <property type="entry name" value="BIFUNCTIONAL GLUTATHIONYLSPERMIDINE SYNTHETASE_AMIDASE-RELATED"/>
    <property type="match status" value="1"/>
</dbReference>
<protein>
    <recommendedName>
        <fullName evidence="1">Peptidase C51 domain-containing protein</fullName>
    </recommendedName>
</protein>
<dbReference type="InterPro" id="IPR007921">
    <property type="entry name" value="CHAP_dom"/>
</dbReference>
<dbReference type="PANTHER" id="PTHR30094">
    <property type="entry name" value="BIFUNCTIONAL GLUTATHIONYLSPERMIDINE SYNTHETASE/AMIDASE-RELATED"/>
    <property type="match status" value="1"/>
</dbReference>
<feature type="domain" description="Peptidase C51" evidence="1">
    <location>
        <begin position="24"/>
        <end position="162"/>
    </location>
</feature>
<dbReference type="Gene3D" id="3.90.1720.10">
    <property type="entry name" value="endopeptidase domain like (from Nostoc punctiforme)"/>
    <property type="match status" value="1"/>
</dbReference>
<evidence type="ECO:0000313" key="2">
    <source>
        <dbReference type="EMBL" id="QHT80727.1"/>
    </source>
</evidence>
<dbReference type="InterPro" id="IPR038765">
    <property type="entry name" value="Papain-like_cys_pep_sf"/>
</dbReference>
<dbReference type="Pfam" id="PF05257">
    <property type="entry name" value="CHAP"/>
    <property type="match status" value="1"/>
</dbReference>